<dbReference type="EMBL" id="CM023474">
    <property type="protein sequence ID" value="KAH7949754.1"/>
    <property type="molecule type" value="Genomic_DNA"/>
</dbReference>
<gene>
    <name evidence="1" type="ORF">HPB49_015135</name>
</gene>
<comment type="caution">
    <text evidence="1">The sequence shown here is derived from an EMBL/GenBank/DDBJ whole genome shotgun (WGS) entry which is preliminary data.</text>
</comment>
<sequence>MPRTLAMVDALLTLDTSLRWRARTQAHQHTHTCYKRGHTKCRFGAPFMPSESTRIVVPFQPLPPLLADDAGRCDSTTEAERVRRHRLKAKYAEMHEALEHGEFANLDEFLRAFDVRSRDEYSEILRAGATRPHVLHARTPADKRVNAFNPWITRVLDSNIDLQIILDHYACAPYVVDYVLRHHHHHTITTTTTPTTPTPRNPTMLCIYTCPSRGGMRRSFFAVWPLLPAPSPPE</sequence>
<proteinExistence type="predicted"/>
<evidence type="ECO:0000313" key="1">
    <source>
        <dbReference type="EMBL" id="KAH7949754.1"/>
    </source>
</evidence>
<reference evidence="1" key="1">
    <citation type="submission" date="2020-05" db="EMBL/GenBank/DDBJ databases">
        <title>Large-scale comparative analyses of tick genomes elucidate their genetic diversity and vector capacities.</title>
        <authorList>
            <person name="Jia N."/>
            <person name="Wang J."/>
            <person name="Shi W."/>
            <person name="Du L."/>
            <person name="Sun Y."/>
            <person name="Zhan W."/>
            <person name="Jiang J."/>
            <person name="Wang Q."/>
            <person name="Zhang B."/>
            <person name="Ji P."/>
            <person name="Sakyi L.B."/>
            <person name="Cui X."/>
            <person name="Yuan T."/>
            <person name="Jiang B."/>
            <person name="Yang W."/>
            <person name="Lam T.T.-Y."/>
            <person name="Chang Q."/>
            <person name="Ding S."/>
            <person name="Wang X."/>
            <person name="Zhu J."/>
            <person name="Ruan X."/>
            <person name="Zhao L."/>
            <person name="Wei J."/>
            <person name="Que T."/>
            <person name="Du C."/>
            <person name="Cheng J."/>
            <person name="Dai P."/>
            <person name="Han X."/>
            <person name="Huang E."/>
            <person name="Gao Y."/>
            <person name="Liu J."/>
            <person name="Shao H."/>
            <person name="Ye R."/>
            <person name="Li L."/>
            <person name="Wei W."/>
            <person name="Wang X."/>
            <person name="Wang C."/>
            <person name="Yang T."/>
            <person name="Huo Q."/>
            <person name="Li W."/>
            <person name="Guo W."/>
            <person name="Chen H."/>
            <person name="Zhou L."/>
            <person name="Ni X."/>
            <person name="Tian J."/>
            <person name="Zhou Y."/>
            <person name="Sheng Y."/>
            <person name="Liu T."/>
            <person name="Pan Y."/>
            <person name="Xia L."/>
            <person name="Li J."/>
            <person name="Zhao F."/>
            <person name="Cao W."/>
        </authorList>
    </citation>
    <scope>NUCLEOTIDE SEQUENCE</scope>
    <source>
        <strain evidence="1">Dsil-2018</strain>
    </source>
</reference>
<dbReference type="Proteomes" id="UP000821865">
    <property type="component" value="Chromosome 5"/>
</dbReference>
<evidence type="ECO:0000313" key="2">
    <source>
        <dbReference type="Proteomes" id="UP000821865"/>
    </source>
</evidence>
<organism evidence="1 2">
    <name type="scientific">Dermacentor silvarum</name>
    <name type="common">Tick</name>
    <dbReference type="NCBI Taxonomy" id="543639"/>
    <lineage>
        <taxon>Eukaryota</taxon>
        <taxon>Metazoa</taxon>
        <taxon>Ecdysozoa</taxon>
        <taxon>Arthropoda</taxon>
        <taxon>Chelicerata</taxon>
        <taxon>Arachnida</taxon>
        <taxon>Acari</taxon>
        <taxon>Parasitiformes</taxon>
        <taxon>Ixodida</taxon>
        <taxon>Ixodoidea</taxon>
        <taxon>Ixodidae</taxon>
        <taxon>Rhipicephalinae</taxon>
        <taxon>Dermacentor</taxon>
    </lineage>
</organism>
<name>A0ACB8CRX1_DERSI</name>
<keyword evidence="2" id="KW-1185">Reference proteome</keyword>
<accession>A0ACB8CRX1</accession>
<protein>
    <submittedName>
        <fullName evidence="1">Uncharacterized protein</fullName>
    </submittedName>
</protein>